<dbReference type="GO" id="GO:0003866">
    <property type="term" value="F:3-phosphoshikimate 1-carboxyvinyltransferase activity"/>
    <property type="evidence" value="ECO:0007669"/>
    <property type="project" value="UniProtKB-EC"/>
</dbReference>
<dbReference type="RefSeq" id="WP_041093994.1">
    <property type="nucleotide sequence ID" value="NZ_AP013293.1"/>
</dbReference>
<comment type="catalytic activity">
    <reaction evidence="8">
        <text>3-phosphoshikimate + phosphoenolpyruvate = 5-O-(1-carboxyvinyl)-3-phosphoshikimate + phosphate</text>
        <dbReference type="Rhea" id="RHEA:21256"/>
        <dbReference type="ChEBI" id="CHEBI:43474"/>
        <dbReference type="ChEBI" id="CHEBI:57701"/>
        <dbReference type="ChEBI" id="CHEBI:58702"/>
        <dbReference type="ChEBI" id="CHEBI:145989"/>
        <dbReference type="EC" id="2.5.1.19"/>
    </reaction>
    <physiologicalReaction direction="left-to-right" evidence="8">
        <dbReference type="Rhea" id="RHEA:21257"/>
    </physiologicalReaction>
</comment>
<evidence type="ECO:0000256" key="3">
    <source>
        <dbReference type="ARBA" id="ARBA00012450"/>
    </source>
</evidence>
<dbReference type="KEGG" id="smup:SMPSPU_220"/>
<dbReference type="EMBL" id="AP013293">
    <property type="protein sequence ID" value="BAO66368.1"/>
    <property type="molecule type" value="Genomic_DNA"/>
</dbReference>
<dbReference type="EC" id="2.5.1.19" evidence="3"/>
<feature type="domain" description="Enolpyruvate transferase" evidence="9">
    <location>
        <begin position="62"/>
        <end position="404"/>
    </location>
</feature>
<dbReference type="InterPro" id="IPR001986">
    <property type="entry name" value="Enolpyruvate_Tfrase_dom"/>
</dbReference>
<evidence type="ECO:0000259" key="9">
    <source>
        <dbReference type="Pfam" id="PF00275"/>
    </source>
</evidence>
<accession>A0AAD1B374</accession>
<gene>
    <name evidence="10" type="primary">aroA</name>
    <name evidence="10" type="ORF">SMPSPU_220</name>
</gene>
<dbReference type="PROSITE" id="PS00885">
    <property type="entry name" value="EPSP_SYNTHASE_2"/>
    <property type="match status" value="1"/>
</dbReference>
<dbReference type="PANTHER" id="PTHR21090:SF5">
    <property type="entry name" value="PENTAFUNCTIONAL AROM POLYPEPTIDE"/>
    <property type="match status" value="1"/>
</dbReference>
<dbReference type="GO" id="GO:0009423">
    <property type="term" value="P:chorismate biosynthetic process"/>
    <property type="evidence" value="ECO:0007669"/>
    <property type="project" value="TreeGrafter"/>
</dbReference>
<reference evidence="10 11" key="1">
    <citation type="journal article" date="2014" name="ISME J.">
        <title>Swapping symbionts in spittlebugs: evolutionary replacement of a reduced genome symbiont.</title>
        <authorList>
            <person name="Koga R."/>
            <person name="Moran N.A."/>
        </authorList>
    </citation>
    <scope>NUCLEOTIDE SEQUENCE [LARGE SCALE GENOMIC DNA]</scope>
    <source>
        <strain evidence="10 11">PSPU</strain>
    </source>
</reference>
<dbReference type="InterPro" id="IPR023193">
    <property type="entry name" value="EPSP_synthase_CS"/>
</dbReference>
<name>A0AAD1B374_9FLAO</name>
<evidence type="ECO:0000256" key="4">
    <source>
        <dbReference type="ARBA" id="ARBA00022605"/>
    </source>
</evidence>
<evidence type="ECO:0000256" key="6">
    <source>
        <dbReference type="ARBA" id="ARBA00023141"/>
    </source>
</evidence>
<evidence type="ECO:0000256" key="7">
    <source>
        <dbReference type="ARBA" id="ARBA00030046"/>
    </source>
</evidence>
<evidence type="ECO:0000313" key="11">
    <source>
        <dbReference type="Proteomes" id="UP000031659"/>
    </source>
</evidence>
<dbReference type="InterPro" id="IPR013792">
    <property type="entry name" value="RNA3'P_cycl/enolpyr_Trfase_a/b"/>
</dbReference>
<keyword evidence="6" id="KW-0057">Aromatic amino acid biosynthesis</keyword>
<dbReference type="GO" id="GO:0009073">
    <property type="term" value="P:aromatic amino acid family biosynthetic process"/>
    <property type="evidence" value="ECO:0007669"/>
    <property type="project" value="UniProtKB-KW"/>
</dbReference>
<evidence type="ECO:0000256" key="1">
    <source>
        <dbReference type="ARBA" id="ARBA00004811"/>
    </source>
</evidence>
<organism evidence="10 11">
    <name type="scientific">Candidatus Karelsulcia muelleri PSPU</name>
    <dbReference type="NCBI Taxonomy" id="1189303"/>
    <lineage>
        <taxon>Bacteria</taxon>
        <taxon>Pseudomonadati</taxon>
        <taxon>Bacteroidota</taxon>
        <taxon>Flavobacteriia</taxon>
        <taxon>Flavobacteriales</taxon>
        <taxon>Candidatus Karelsulcia</taxon>
    </lineage>
</organism>
<evidence type="ECO:0000313" key="10">
    <source>
        <dbReference type="EMBL" id="BAO66368.1"/>
    </source>
</evidence>
<dbReference type="SUPFAM" id="SSF55205">
    <property type="entry name" value="EPT/RTPC-like"/>
    <property type="match status" value="1"/>
</dbReference>
<evidence type="ECO:0000256" key="2">
    <source>
        <dbReference type="ARBA" id="ARBA00009948"/>
    </source>
</evidence>
<dbReference type="PIRSF" id="PIRSF000505">
    <property type="entry name" value="EPSPS"/>
    <property type="match status" value="1"/>
</dbReference>
<dbReference type="AlphaFoldDB" id="A0AAD1B374"/>
<dbReference type="Gene3D" id="3.65.10.10">
    <property type="entry name" value="Enolpyruvate transferase domain"/>
    <property type="match status" value="2"/>
</dbReference>
<dbReference type="PANTHER" id="PTHR21090">
    <property type="entry name" value="AROM/DEHYDROQUINATE SYNTHASE"/>
    <property type="match status" value="1"/>
</dbReference>
<evidence type="ECO:0000256" key="8">
    <source>
        <dbReference type="ARBA" id="ARBA00044633"/>
    </source>
</evidence>
<dbReference type="InterPro" id="IPR006264">
    <property type="entry name" value="EPSP_synthase"/>
</dbReference>
<keyword evidence="4" id="KW-0028">Amino-acid biosynthesis</keyword>
<dbReference type="GO" id="GO:0008652">
    <property type="term" value="P:amino acid biosynthetic process"/>
    <property type="evidence" value="ECO:0007669"/>
    <property type="project" value="UniProtKB-KW"/>
</dbReference>
<dbReference type="Proteomes" id="UP000031659">
    <property type="component" value="Chromosome"/>
</dbReference>
<protein>
    <recommendedName>
        <fullName evidence="3">3-phosphoshikimate 1-carboxyvinyltransferase</fullName>
        <ecNumber evidence="3">2.5.1.19</ecNumber>
    </recommendedName>
    <alternativeName>
        <fullName evidence="7">5-enolpyruvylshikimate-3-phosphate synthase</fullName>
    </alternativeName>
</protein>
<comment type="pathway">
    <text evidence="1">Metabolic intermediate biosynthesis; chorismate biosynthesis; chorismate from D-erythrose 4-phosphate and phosphoenolpyruvate: step 6/7.</text>
</comment>
<dbReference type="InterPro" id="IPR036968">
    <property type="entry name" value="Enolpyruvate_Tfrase_sf"/>
</dbReference>
<sequence>MNYININKKKKDINGYIHITGSKSESNRFLILKALFPNLIFLKNISNSDDTFLLKKALFSNKKEININHSGTAMRFLTAFFSIKEKKEVLLTGSYRIQERPISILVETLKKLGANIVYEKEIGFPPLRIMGKKLLGGEIYMNANFSSQFISSIMLIASTFENGLKIFLSKKITSHSYMKMTFKILKKIGINISWNNNIIYIKNIKFSKKKFKNKKKILIESDWSSASYYYSLVALSQKANLNLKFYKKKSLQGDKLITRIYTNFFNVKTIFKKKKINLKKKKLLKTKTININLNSTPDIAQTIAVTCTGLKKKCILKGLKTLKVKETDRLNALKNELFKLGVKTILTKNSLKLLNFKINKKNKYINTYDDHRMAMSFSTLGILYPISILHYNVINKSYPNFWLNLKNLDFIIKNKNI</sequence>
<dbReference type="Pfam" id="PF00275">
    <property type="entry name" value="EPSP_synthase"/>
    <property type="match status" value="1"/>
</dbReference>
<proteinExistence type="inferred from homology"/>
<evidence type="ECO:0000256" key="5">
    <source>
        <dbReference type="ARBA" id="ARBA00022679"/>
    </source>
</evidence>
<keyword evidence="5" id="KW-0808">Transferase</keyword>
<comment type="similarity">
    <text evidence="2">Belongs to the EPSP synthase family.</text>
</comment>